<proteinExistence type="predicted"/>
<evidence type="ECO:0000313" key="2">
    <source>
        <dbReference type="Proteomes" id="UP001472677"/>
    </source>
</evidence>
<organism evidence="1 2">
    <name type="scientific">Hibiscus sabdariffa</name>
    <name type="common">roselle</name>
    <dbReference type="NCBI Taxonomy" id="183260"/>
    <lineage>
        <taxon>Eukaryota</taxon>
        <taxon>Viridiplantae</taxon>
        <taxon>Streptophyta</taxon>
        <taxon>Embryophyta</taxon>
        <taxon>Tracheophyta</taxon>
        <taxon>Spermatophyta</taxon>
        <taxon>Magnoliopsida</taxon>
        <taxon>eudicotyledons</taxon>
        <taxon>Gunneridae</taxon>
        <taxon>Pentapetalae</taxon>
        <taxon>rosids</taxon>
        <taxon>malvids</taxon>
        <taxon>Malvales</taxon>
        <taxon>Malvaceae</taxon>
        <taxon>Malvoideae</taxon>
        <taxon>Hibiscus</taxon>
    </lineage>
</organism>
<evidence type="ECO:0000313" key="1">
    <source>
        <dbReference type="EMBL" id="KAK8564612.1"/>
    </source>
</evidence>
<comment type="caution">
    <text evidence="1">The sequence shown here is derived from an EMBL/GenBank/DDBJ whole genome shotgun (WGS) entry which is preliminary data.</text>
</comment>
<accession>A0ABR2ERF7</accession>
<gene>
    <name evidence="1" type="ORF">V6N12_058195</name>
</gene>
<name>A0ABR2ERF7_9ROSI</name>
<dbReference type="EMBL" id="JBBPBM010000010">
    <property type="protein sequence ID" value="KAK8564612.1"/>
    <property type="molecule type" value="Genomic_DNA"/>
</dbReference>
<dbReference type="Proteomes" id="UP001472677">
    <property type="component" value="Unassembled WGS sequence"/>
</dbReference>
<protein>
    <submittedName>
        <fullName evidence="1">Uncharacterized protein</fullName>
    </submittedName>
</protein>
<reference evidence="1 2" key="1">
    <citation type="journal article" date="2024" name="G3 (Bethesda)">
        <title>Genome assembly of Hibiscus sabdariffa L. provides insights into metabolisms of medicinal natural products.</title>
        <authorList>
            <person name="Kim T."/>
        </authorList>
    </citation>
    <scope>NUCLEOTIDE SEQUENCE [LARGE SCALE GENOMIC DNA]</scope>
    <source>
        <strain evidence="1">TK-2024</strain>
        <tissue evidence="1">Old leaves</tissue>
    </source>
</reference>
<sequence>MLKFRKRFLATLFLKVIESSEDASGVFDGNFDGATEEDDEEDSVEETTLSYKVVFLRCVELHGDPLYKHLPTEDDWTFATKICEKLNLFYKMIEDFSGINIQL</sequence>
<keyword evidence="2" id="KW-1185">Reference proteome</keyword>